<organism evidence="3 4">
    <name type="scientific">Phytophthora palmivora</name>
    <dbReference type="NCBI Taxonomy" id="4796"/>
    <lineage>
        <taxon>Eukaryota</taxon>
        <taxon>Sar</taxon>
        <taxon>Stramenopiles</taxon>
        <taxon>Oomycota</taxon>
        <taxon>Peronosporomycetes</taxon>
        <taxon>Peronosporales</taxon>
        <taxon>Peronosporaceae</taxon>
        <taxon>Phytophthora</taxon>
    </lineage>
</organism>
<dbReference type="Pfam" id="PF24626">
    <property type="entry name" value="SH3_Tf2-1"/>
    <property type="match status" value="1"/>
</dbReference>
<reference evidence="3 4" key="1">
    <citation type="journal article" date="2017" name="Genome Biol. Evol.">
        <title>Phytophthora megakarya and P. palmivora, closely related causal agents of cacao black pod rot, underwent increases in genome sizes and gene numbers by different mechanisms.</title>
        <authorList>
            <person name="Ali S.S."/>
            <person name="Shao J."/>
            <person name="Lary D.J."/>
            <person name="Kronmiller B."/>
            <person name="Shen D."/>
            <person name="Strem M.D."/>
            <person name="Amoako-Attah I."/>
            <person name="Akrofi A.Y."/>
            <person name="Begoude B.A."/>
            <person name="Ten Hoopen G.M."/>
            <person name="Coulibaly K."/>
            <person name="Kebe B.I."/>
            <person name="Melnick R.L."/>
            <person name="Guiltinan M.J."/>
            <person name="Tyler B.M."/>
            <person name="Meinhardt L.W."/>
            <person name="Bailey B.A."/>
        </authorList>
    </citation>
    <scope>NUCLEOTIDE SEQUENCE [LARGE SCALE GENOMIC DNA]</scope>
    <source>
        <strain evidence="4">sbr112.9</strain>
    </source>
</reference>
<dbReference type="AlphaFoldDB" id="A0A2P4YD76"/>
<comment type="caution">
    <text evidence="3">The sequence shown here is derived from an EMBL/GenBank/DDBJ whole genome shotgun (WGS) entry which is preliminary data.</text>
</comment>
<feature type="region of interest" description="Disordered" evidence="1">
    <location>
        <begin position="73"/>
        <end position="132"/>
    </location>
</feature>
<protein>
    <submittedName>
        <fullName evidence="3">Pol protein</fullName>
    </submittedName>
</protein>
<accession>A0A2P4YD76</accession>
<dbReference type="Proteomes" id="UP000237271">
    <property type="component" value="Unassembled WGS sequence"/>
</dbReference>
<evidence type="ECO:0000313" key="4">
    <source>
        <dbReference type="Proteomes" id="UP000237271"/>
    </source>
</evidence>
<evidence type="ECO:0000256" key="1">
    <source>
        <dbReference type="SAM" id="MobiDB-lite"/>
    </source>
</evidence>
<sequence>MASAQYKQKEYSDKKERRNLNVLNKVNYSVGSNKLKHRFIGPFAVQAKHGTAYTIALPNSMATHTTFYVGRLKRYHDPLGPPSRTEEGQGENSPPRNEAESSGQPELPVSKSVNDTQTGTHASHTKEWEELG</sequence>
<name>A0A2P4YD76_9STRA</name>
<feature type="domain" description="Tf2-1-like SH3-like" evidence="2">
    <location>
        <begin position="29"/>
        <end position="76"/>
    </location>
</feature>
<dbReference type="EMBL" id="NCKW01003661">
    <property type="protein sequence ID" value="POM75760.1"/>
    <property type="molecule type" value="Genomic_DNA"/>
</dbReference>
<dbReference type="InterPro" id="IPR056924">
    <property type="entry name" value="SH3_Tf2-1"/>
</dbReference>
<feature type="compositionally biased region" description="Polar residues" evidence="1">
    <location>
        <begin position="111"/>
        <end position="122"/>
    </location>
</feature>
<gene>
    <name evidence="3" type="ORF">PHPALM_7094</name>
</gene>
<feature type="compositionally biased region" description="Polar residues" evidence="1">
    <location>
        <begin position="90"/>
        <end position="104"/>
    </location>
</feature>
<evidence type="ECO:0000259" key="2">
    <source>
        <dbReference type="Pfam" id="PF24626"/>
    </source>
</evidence>
<evidence type="ECO:0000313" key="3">
    <source>
        <dbReference type="EMBL" id="POM75760.1"/>
    </source>
</evidence>
<dbReference type="OrthoDB" id="125101at2759"/>
<proteinExistence type="predicted"/>
<keyword evidence="4" id="KW-1185">Reference proteome</keyword>